<proteinExistence type="predicted"/>
<name>A0A1F5G2Z4_9BACT</name>
<organism evidence="2 3">
    <name type="scientific">Candidatus Curtissbacteria bacterium RBG_13_35_7</name>
    <dbReference type="NCBI Taxonomy" id="1797705"/>
    <lineage>
        <taxon>Bacteria</taxon>
        <taxon>Candidatus Curtissiibacteriota</taxon>
    </lineage>
</organism>
<reference evidence="2 3" key="1">
    <citation type="journal article" date="2016" name="Nat. Commun.">
        <title>Thousands of microbial genomes shed light on interconnected biogeochemical processes in an aquifer system.</title>
        <authorList>
            <person name="Anantharaman K."/>
            <person name="Brown C.T."/>
            <person name="Hug L.A."/>
            <person name="Sharon I."/>
            <person name="Castelle C.J."/>
            <person name="Probst A.J."/>
            <person name="Thomas B.C."/>
            <person name="Singh A."/>
            <person name="Wilkins M.J."/>
            <person name="Karaoz U."/>
            <person name="Brodie E.L."/>
            <person name="Williams K.H."/>
            <person name="Hubbard S.S."/>
            <person name="Banfield J.F."/>
        </authorList>
    </citation>
    <scope>NUCLEOTIDE SEQUENCE [LARGE SCALE GENOMIC DNA]</scope>
</reference>
<dbReference type="Proteomes" id="UP000176317">
    <property type="component" value="Unassembled WGS sequence"/>
</dbReference>
<keyword evidence="1" id="KW-1133">Transmembrane helix</keyword>
<evidence type="ECO:0000313" key="3">
    <source>
        <dbReference type="Proteomes" id="UP000176317"/>
    </source>
</evidence>
<protein>
    <submittedName>
        <fullName evidence="2">Uncharacterized protein</fullName>
    </submittedName>
</protein>
<dbReference type="EMBL" id="MFAT01000036">
    <property type="protein sequence ID" value="OGD86218.1"/>
    <property type="molecule type" value="Genomic_DNA"/>
</dbReference>
<evidence type="ECO:0000313" key="2">
    <source>
        <dbReference type="EMBL" id="OGD86218.1"/>
    </source>
</evidence>
<dbReference type="AlphaFoldDB" id="A0A1F5G2Z4"/>
<keyword evidence="1" id="KW-0812">Transmembrane</keyword>
<accession>A0A1F5G2Z4</accession>
<keyword evidence="1" id="KW-0472">Membrane</keyword>
<gene>
    <name evidence="2" type="ORF">A2164_02510</name>
</gene>
<sequence>MVFDGLLVGNVFWLNRLARTLFTDETTASPENISITFSLVTALLLSVLLSRAAFSYNSKYGNSLLEKWGQFFPNTQIPSIVLGRASLLLNSGKLIRLREK</sequence>
<comment type="caution">
    <text evidence="2">The sequence shown here is derived from an EMBL/GenBank/DDBJ whole genome shotgun (WGS) entry which is preliminary data.</text>
</comment>
<feature type="transmembrane region" description="Helical" evidence="1">
    <location>
        <begin position="33"/>
        <end position="54"/>
    </location>
</feature>
<evidence type="ECO:0000256" key="1">
    <source>
        <dbReference type="SAM" id="Phobius"/>
    </source>
</evidence>